<dbReference type="eggNOG" id="COG3064">
    <property type="taxonomic scope" value="Bacteria"/>
</dbReference>
<comment type="caution">
    <text evidence="2">The sequence shown here is derived from an EMBL/GenBank/DDBJ whole genome shotgun (WGS) entry which is preliminary data.</text>
</comment>
<keyword evidence="1" id="KW-0175">Coiled coil</keyword>
<feature type="coiled-coil region" evidence="1">
    <location>
        <begin position="279"/>
        <end position="307"/>
    </location>
</feature>
<evidence type="ECO:0000313" key="2">
    <source>
        <dbReference type="EMBL" id="KEQ53310.1"/>
    </source>
</evidence>
<dbReference type="EMBL" id="JFHR01000025">
    <property type="protein sequence ID" value="KEQ53310.1"/>
    <property type="molecule type" value="Genomic_DNA"/>
</dbReference>
<name>A0A081RDN7_SPHCR</name>
<proteinExistence type="predicted"/>
<evidence type="ECO:0000256" key="1">
    <source>
        <dbReference type="SAM" id="Coils"/>
    </source>
</evidence>
<dbReference type="AlphaFoldDB" id="A0A081RDN7"/>
<dbReference type="Proteomes" id="UP000028411">
    <property type="component" value="Unassembled WGS sequence"/>
</dbReference>
<accession>A0A081RDN7</accession>
<reference evidence="2 3" key="1">
    <citation type="submission" date="2014-02" db="EMBL/GenBank/DDBJ databases">
        <title>Whole genome sequence of Sphingobium chlorophenolicum NBRC 16172.</title>
        <authorList>
            <person name="Gan H.M."/>
            <person name="Gan H.Y."/>
            <person name="Chew T.H."/>
            <person name="Savka M.A."/>
        </authorList>
    </citation>
    <scope>NUCLEOTIDE SEQUENCE [LARGE SCALE GENOMIC DNA]</scope>
    <source>
        <strain evidence="2 3">NBRC 16172</strain>
    </source>
</reference>
<protein>
    <submittedName>
        <fullName evidence="2">Uncharacterized protein</fullName>
    </submittedName>
</protein>
<evidence type="ECO:0000313" key="3">
    <source>
        <dbReference type="Proteomes" id="UP000028411"/>
    </source>
</evidence>
<dbReference type="PATRIC" id="fig|46429.4.peg.2439"/>
<organism evidence="2 3">
    <name type="scientific">Sphingobium chlorophenolicum</name>
    <dbReference type="NCBI Taxonomy" id="46429"/>
    <lineage>
        <taxon>Bacteria</taxon>
        <taxon>Pseudomonadati</taxon>
        <taxon>Pseudomonadota</taxon>
        <taxon>Alphaproteobacteria</taxon>
        <taxon>Sphingomonadales</taxon>
        <taxon>Sphingomonadaceae</taxon>
        <taxon>Sphingobium</taxon>
    </lineage>
</organism>
<gene>
    <name evidence="2" type="ORF">BV95_02462</name>
</gene>
<sequence>MSSHEPAVLPTNLTRNQLHALVWEKPISHLAKAFGISHYDLVAICARFDIPRPMRGHWNKLAAGKAVETKTLPPKQPGTPDRIKIAPLQRGRAAEPAAEEALAAARGRASMRPVAERLVRPHPIIAGWLARREREIRKGDHIYDRRLKRSVRPSVFSVQERRRHRILDALFKALEAEKISVTESERLELFAASGREKIEFQLRVKLQQVRRPLTTDEREWYSYRDKDYRLELAETDALIFEVKTWLPAGLQRNWQDGRKGTVETMASDILATMLAAFPLMVAEREQREKAEERRRIEEQRRYELEQQRKLDQNRFRCLLEQAGRWREAELARSFVAALRAAIADPTVEIDDRPASEWLDWAEARASQHDPLASDPLDVFDTIAVVTNWTYRDR</sequence>